<feature type="compositionally biased region" description="Polar residues" evidence="1">
    <location>
        <begin position="11"/>
        <end position="20"/>
    </location>
</feature>
<dbReference type="AlphaFoldDB" id="A0A7C3PGN8"/>
<protein>
    <submittedName>
        <fullName evidence="2">Uncharacterized protein</fullName>
    </submittedName>
</protein>
<sequence>MKSLVQHENRVSLNAPQENQSIERKPAINSRSPVAYGFPINPAISETLSFETAILRTGGQLEMATFGF</sequence>
<comment type="caution">
    <text evidence="2">The sequence shown here is derived from an EMBL/GenBank/DDBJ whole genome shotgun (WGS) entry which is preliminary data.</text>
</comment>
<evidence type="ECO:0000256" key="1">
    <source>
        <dbReference type="SAM" id="MobiDB-lite"/>
    </source>
</evidence>
<reference evidence="2" key="1">
    <citation type="journal article" date="2020" name="mSystems">
        <title>Genome- and Community-Level Interaction Insights into Carbon Utilization and Element Cycling Functions of Hydrothermarchaeota in Hydrothermal Sediment.</title>
        <authorList>
            <person name="Zhou Z."/>
            <person name="Liu Y."/>
            <person name="Xu W."/>
            <person name="Pan J."/>
            <person name="Luo Z.H."/>
            <person name="Li M."/>
        </authorList>
    </citation>
    <scope>NUCLEOTIDE SEQUENCE [LARGE SCALE GENOMIC DNA]</scope>
    <source>
        <strain evidence="2">SpSt-418</strain>
    </source>
</reference>
<dbReference type="EMBL" id="DSRU01000241">
    <property type="protein sequence ID" value="HFM99415.1"/>
    <property type="molecule type" value="Genomic_DNA"/>
</dbReference>
<gene>
    <name evidence="2" type="ORF">ENR64_16960</name>
</gene>
<evidence type="ECO:0000313" key="2">
    <source>
        <dbReference type="EMBL" id="HFM99415.1"/>
    </source>
</evidence>
<accession>A0A7C3PGN8</accession>
<feature type="compositionally biased region" description="Basic and acidic residues" evidence="1">
    <location>
        <begin position="1"/>
        <end position="10"/>
    </location>
</feature>
<feature type="region of interest" description="Disordered" evidence="1">
    <location>
        <begin position="1"/>
        <end position="26"/>
    </location>
</feature>
<proteinExistence type="predicted"/>
<organism evidence="2">
    <name type="scientific">Oscillatoriales cyanobacterium SpSt-418</name>
    <dbReference type="NCBI Taxonomy" id="2282169"/>
    <lineage>
        <taxon>Bacteria</taxon>
        <taxon>Bacillati</taxon>
        <taxon>Cyanobacteriota</taxon>
        <taxon>Cyanophyceae</taxon>
        <taxon>Oscillatoriophycideae</taxon>
        <taxon>Oscillatoriales</taxon>
    </lineage>
</organism>
<name>A0A7C3PGN8_9CYAN</name>